<evidence type="ECO:0000256" key="1">
    <source>
        <dbReference type="ARBA" id="ARBA00022737"/>
    </source>
</evidence>
<protein>
    <submittedName>
        <fullName evidence="3">Ankyrin repeat domain-containing protein</fullName>
    </submittedName>
</protein>
<reference evidence="3" key="1">
    <citation type="submission" date="2024-06" db="EMBL/GenBank/DDBJ databases">
        <authorList>
            <person name="Coelho C."/>
            <person name="Bento M."/>
            <person name="Garcia E."/>
            <person name="Camelo A."/>
            <person name="Brandao I."/>
            <person name="Espirito Santo C."/>
            <person name="Trovao J."/>
            <person name="Verissimo A."/>
            <person name="Costa J."/>
            <person name="Tiago I."/>
        </authorList>
    </citation>
    <scope>NUCLEOTIDE SEQUENCE</scope>
    <source>
        <strain evidence="3">KWT182</strain>
    </source>
</reference>
<dbReference type="SUPFAM" id="SSF48403">
    <property type="entry name" value="Ankyrin repeat"/>
    <property type="match status" value="1"/>
</dbReference>
<dbReference type="EMBL" id="CP157947">
    <property type="protein sequence ID" value="XBS70557.1"/>
    <property type="molecule type" value="Genomic_DNA"/>
</dbReference>
<dbReference type="InterPro" id="IPR002110">
    <property type="entry name" value="Ankyrin_rpt"/>
</dbReference>
<dbReference type="PANTHER" id="PTHR24198">
    <property type="entry name" value="ANKYRIN REPEAT AND PROTEIN KINASE DOMAIN-CONTAINING PROTEIN"/>
    <property type="match status" value="1"/>
</dbReference>
<evidence type="ECO:0000256" key="2">
    <source>
        <dbReference type="ARBA" id="ARBA00023043"/>
    </source>
</evidence>
<dbReference type="SMART" id="SM00248">
    <property type="entry name" value="ANK"/>
    <property type="match status" value="4"/>
</dbReference>
<dbReference type="Pfam" id="PF12796">
    <property type="entry name" value="Ank_2"/>
    <property type="match status" value="1"/>
</dbReference>
<dbReference type="AlphaFoldDB" id="A0AAU7QD26"/>
<evidence type="ECO:0000313" key="3">
    <source>
        <dbReference type="EMBL" id="XBS70557.1"/>
    </source>
</evidence>
<name>A0AAU7QD26_9GAMM</name>
<keyword evidence="2" id="KW-0040">ANK repeat</keyword>
<accession>A0AAU7QD26</accession>
<dbReference type="PANTHER" id="PTHR24198:SF165">
    <property type="entry name" value="ANKYRIN REPEAT-CONTAINING PROTEIN-RELATED"/>
    <property type="match status" value="1"/>
</dbReference>
<gene>
    <name evidence="3" type="ORF">ABK905_05040</name>
</gene>
<dbReference type="InterPro" id="IPR036770">
    <property type="entry name" value="Ankyrin_rpt-contain_sf"/>
</dbReference>
<sequence>MSTKLTKKKNTAVMWLVKNQFYQKNETYFINNLRILDYLRDHNANYDFKGTAGYTPLMISVLGKDHRTFFRLLLEGAQYDHKNDAGETALHLSIKYETHWMISVVLRYGAENDDIKDNNGHTPFMLATFRENKEIMDFYIRRGGLVLTWWIIRTGPC</sequence>
<proteinExistence type="predicted"/>
<organism evidence="3">
    <name type="scientific">Acerihabitans sp. KWT182</name>
    <dbReference type="NCBI Taxonomy" id="3157919"/>
    <lineage>
        <taxon>Bacteria</taxon>
        <taxon>Pseudomonadati</taxon>
        <taxon>Pseudomonadota</taxon>
        <taxon>Gammaproteobacteria</taxon>
        <taxon>Enterobacterales</taxon>
        <taxon>Pectobacteriaceae</taxon>
        <taxon>Acerihabitans</taxon>
    </lineage>
</organism>
<keyword evidence="1" id="KW-0677">Repeat</keyword>
<dbReference type="Gene3D" id="1.25.40.20">
    <property type="entry name" value="Ankyrin repeat-containing domain"/>
    <property type="match status" value="1"/>
</dbReference>